<dbReference type="Proteomes" id="UP000887569">
    <property type="component" value="Unplaced"/>
</dbReference>
<keyword evidence="1" id="KW-1185">Reference proteome</keyword>
<accession>A0A915AZ02</accession>
<sequence>ITIRSFIKHQRSIRLPYEAIRNRSPMMCAEVCLQ</sequence>
<organism evidence="1 2">
    <name type="scientific">Parascaris univalens</name>
    <name type="common">Nematode worm</name>
    <dbReference type="NCBI Taxonomy" id="6257"/>
    <lineage>
        <taxon>Eukaryota</taxon>
        <taxon>Metazoa</taxon>
        <taxon>Ecdysozoa</taxon>
        <taxon>Nematoda</taxon>
        <taxon>Chromadorea</taxon>
        <taxon>Rhabditida</taxon>
        <taxon>Spirurina</taxon>
        <taxon>Ascaridomorpha</taxon>
        <taxon>Ascaridoidea</taxon>
        <taxon>Ascarididae</taxon>
        <taxon>Parascaris</taxon>
    </lineage>
</organism>
<evidence type="ECO:0000313" key="1">
    <source>
        <dbReference type="Proteomes" id="UP000887569"/>
    </source>
</evidence>
<dbReference type="WBParaSite" id="PgR019_g058_t03">
    <property type="protein sequence ID" value="PgR019_g058_t03"/>
    <property type="gene ID" value="PgR019_g058"/>
</dbReference>
<proteinExistence type="predicted"/>
<protein>
    <submittedName>
        <fullName evidence="2">Uncharacterized protein</fullName>
    </submittedName>
</protein>
<dbReference type="AlphaFoldDB" id="A0A915AZ02"/>
<reference evidence="2" key="1">
    <citation type="submission" date="2022-11" db="UniProtKB">
        <authorList>
            <consortium name="WormBaseParasite"/>
        </authorList>
    </citation>
    <scope>IDENTIFICATION</scope>
</reference>
<name>A0A915AZ02_PARUN</name>
<evidence type="ECO:0000313" key="2">
    <source>
        <dbReference type="WBParaSite" id="PgR019_g058_t03"/>
    </source>
</evidence>